<comment type="similarity">
    <text evidence="1">Belongs to the peptidase A1 family.</text>
</comment>
<dbReference type="AlphaFoldDB" id="A0A1Y2BA29"/>
<feature type="compositionally biased region" description="Low complexity" evidence="2">
    <location>
        <begin position="678"/>
        <end position="698"/>
    </location>
</feature>
<keyword evidence="7" id="KW-1185">Reference proteome</keyword>
<evidence type="ECO:0000259" key="5">
    <source>
        <dbReference type="PROSITE" id="PS51767"/>
    </source>
</evidence>
<dbReference type="InParanoid" id="A0A1Y2BA29"/>
<accession>A0A1Y2BA29</accession>
<keyword evidence="3" id="KW-1133">Transmembrane helix</keyword>
<evidence type="ECO:0000313" key="7">
    <source>
        <dbReference type="Proteomes" id="UP000193986"/>
    </source>
</evidence>
<dbReference type="GO" id="GO:0004190">
    <property type="term" value="F:aspartic-type endopeptidase activity"/>
    <property type="evidence" value="ECO:0007669"/>
    <property type="project" value="InterPro"/>
</dbReference>
<dbReference type="InterPro" id="IPR033121">
    <property type="entry name" value="PEPTIDASE_A1"/>
</dbReference>
<feature type="region of interest" description="Disordered" evidence="2">
    <location>
        <begin position="678"/>
        <end position="709"/>
    </location>
</feature>
<dbReference type="GO" id="GO:0006508">
    <property type="term" value="P:proteolysis"/>
    <property type="evidence" value="ECO:0007669"/>
    <property type="project" value="InterPro"/>
</dbReference>
<gene>
    <name evidence="6" type="ORF">BCR39DRAFT_526180</name>
</gene>
<dbReference type="SUPFAM" id="SSF50630">
    <property type="entry name" value="Acid proteases"/>
    <property type="match status" value="1"/>
</dbReference>
<feature type="transmembrane region" description="Helical" evidence="3">
    <location>
        <begin position="721"/>
        <end position="742"/>
    </location>
</feature>
<dbReference type="InterPro" id="IPR001461">
    <property type="entry name" value="Aspartic_peptidase_A1"/>
</dbReference>
<dbReference type="PRINTS" id="PR00792">
    <property type="entry name" value="PEPSIN"/>
</dbReference>
<dbReference type="PROSITE" id="PS51767">
    <property type="entry name" value="PEPTIDASE_A1"/>
    <property type="match status" value="1"/>
</dbReference>
<evidence type="ECO:0000313" key="6">
    <source>
        <dbReference type="EMBL" id="ORY31663.1"/>
    </source>
</evidence>
<protein>
    <submittedName>
        <fullName evidence="6">Aspartic peptidase domain-containing protein</fullName>
    </submittedName>
</protein>
<feature type="compositionally biased region" description="Polar residues" evidence="2">
    <location>
        <begin position="609"/>
        <end position="618"/>
    </location>
</feature>
<feature type="compositionally biased region" description="Basic residues" evidence="2">
    <location>
        <begin position="68"/>
        <end position="78"/>
    </location>
</feature>
<keyword evidence="4" id="KW-0732">Signal</keyword>
<feature type="chain" id="PRO_5013231600" evidence="4">
    <location>
        <begin position="20"/>
        <end position="744"/>
    </location>
</feature>
<feature type="domain" description="Peptidase A1" evidence="5">
    <location>
        <begin position="124"/>
        <end position="575"/>
    </location>
</feature>
<feature type="region of interest" description="Disordered" evidence="2">
    <location>
        <begin position="28"/>
        <end position="79"/>
    </location>
</feature>
<organism evidence="6 7">
    <name type="scientific">Naematelia encephala</name>
    <dbReference type="NCBI Taxonomy" id="71784"/>
    <lineage>
        <taxon>Eukaryota</taxon>
        <taxon>Fungi</taxon>
        <taxon>Dikarya</taxon>
        <taxon>Basidiomycota</taxon>
        <taxon>Agaricomycotina</taxon>
        <taxon>Tremellomycetes</taxon>
        <taxon>Tremellales</taxon>
        <taxon>Naemateliaceae</taxon>
        <taxon>Naematelia</taxon>
    </lineage>
</organism>
<dbReference type="InterPro" id="IPR021109">
    <property type="entry name" value="Peptidase_aspartic_dom_sf"/>
</dbReference>
<dbReference type="Proteomes" id="UP000193986">
    <property type="component" value="Unassembled WGS sequence"/>
</dbReference>
<feature type="compositionally biased region" description="Low complexity" evidence="2">
    <location>
        <begin position="582"/>
        <end position="608"/>
    </location>
</feature>
<dbReference type="InterPro" id="IPR034164">
    <property type="entry name" value="Pepsin-like_dom"/>
</dbReference>
<comment type="caution">
    <text evidence="6">The sequence shown here is derived from an EMBL/GenBank/DDBJ whole genome shotgun (WGS) entry which is preliminary data.</text>
</comment>
<keyword evidence="3" id="KW-0472">Membrane</keyword>
<evidence type="ECO:0000256" key="2">
    <source>
        <dbReference type="SAM" id="MobiDB-lite"/>
    </source>
</evidence>
<reference evidence="6 7" key="1">
    <citation type="submission" date="2016-07" db="EMBL/GenBank/DDBJ databases">
        <title>Pervasive Adenine N6-methylation of Active Genes in Fungi.</title>
        <authorList>
            <consortium name="DOE Joint Genome Institute"/>
            <person name="Mondo S.J."/>
            <person name="Dannebaum R.O."/>
            <person name="Kuo R.C."/>
            <person name="Labutti K."/>
            <person name="Haridas S."/>
            <person name="Kuo A."/>
            <person name="Salamov A."/>
            <person name="Ahrendt S.R."/>
            <person name="Lipzen A."/>
            <person name="Sullivan W."/>
            <person name="Andreopoulos W.B."/>
            <person name="Clum A."/>
            <person name="Lindquist E."/>
            <person name="Daum C."/>
            <person name="Ramamoorthy G.K."/>
            <person name="Gryganskyi A."/>
            <person name="Culley D."/>
            <person name="Magnuson J.K."/>
            <person name="James T.Y."/>
            <person name="O'Malley M.A."/>
            <person name="Stajich J.E."/>
            <person name="Spatafora J.W."/>
            <person name="Visel A."/>
            <person name="Grigoriev I.V."/>
        </authorList>
    </citation>
    <scope>NUCLEOTIDE SEQUENCE [LARGE SCALE GENOMIC DNA]</scope>
    <source>
        <strain evidence="6 7">68-887.2</strain>
    </source>
</reference>
<dbReference type="CDD" id="cd05471">
    <property type="entry name" value="pepsin_like"/>
    <property type="match status" value="1"/>
</dbReference>
<sequence length="744" mass="76518">MVNAQAFLAVFALLPLSLGLVSPPLVPRSPSAPSLNPRTLPPPSIDSRSIPPARHGRLESLETSTWRPRPRASKHRRSLSAPEIGIGGLQLPLHHRSSSALVRRQASTVGNGSITSLATLENTYILPLAIGSPPVSYPLQLDLGSSDLLLASTLCGSACPTSLGPRSNPYYDVTKASTGFMPVNGNQTAWRATFADGTAASGFVAREAVNIAEGQILGQVFGLINSTNLTLSDQQISGILGLGFPRLSLLARALLPDTSSSASSTNSSSASAATPSATSAYLPPLLESLVTLPHLRYPVFALALTAPPINASATTTSSSSASPSPSSRYSDSVGSLTFGGVSSAFVSESGGSGTTIEDIEWHDVVPFGRSLSSNSTSTEVTSSTSATSSSSSASTTSSSTGTRKRQTDPSQLNGVPTSDYDLGGEEYLYWTLNLHNVSVNGTDLGLQPTYSSEGIPSIALLDVGSNGLSGPQQDVARLFAMIEDARQVTEGQWIVPCTTKMTIGFSFGGRYVQLQPSDWMRAQVAGSSFCTAWPIATAATGDGIDWQLGTPFLKKVYSIFSYGINGEQAPLVGFLPVDDTTSTTSSTSNSSSSSSASASASSNGSSTSVDPNSPTPTTISDLSLTVTITTTLPNVLLPDPTFATPSYAYSASASSMQYMGLANSSAYEISQVPIISQQSDTSTTSSVSSSTSRSAAGTGTSGGNVDPGTSSAAALRAVPEMISVLSMGVGVGTVLVGLGSLVSF</sequence>
<dbReference type="EMBL" id="MCFC01000014">
    <property type="protein sequence ID" value="ORY31663.1"/>
    <property type="molecule type" value="Genomic_DNA"/>
</dbReference>
<feature type="signal peptide" evidence="4">
    <location>
        <begin position="1"/>
        <end position="19"/>
    </location>
</feature>
<dbReference type="PANTHER" id="PTHR47966:SF74">
    <property type="entry name" value="AGR407CP"/>
    <property type="match status" value="1"/>
</dbReference>
<feature type="compositionally biased region" description="Low complexity" evidence="2">
    <location>
        <begin position="372"/>
        <end position="401"/>
    </location>
</feature>
<name>A0A1Y2BA29_9TREE</name>
<dbReference type="Gene3D" id="2.40.70.10">
    <property type="entry name" value="Acid Proteases"/>
    <property type="match status" value="2"/>
</dbReference>
<proteinExistence type="inferred from homology"/>
<feature type="region of interest" description="Disordered" evidence="2">
    <location>
        <begin position="582"/>
        <end position="618"/>
    </location>
</feature>
<dbReference type="PANTHER" id="PTHR47966">
    <property type="entry name" value="BETA-SITE APP-CLEAVING ENZYME, ISOFORM A-RELATED"/>
    <property type="match status" value="1"/>
</dbReference>
<evidence type="ECO:0000256" key="1">
    <source>
        <dbReference type="ARBA" id="ARBA00007447"/>
    </source>
</evidence>
<dbReference type="Pfam" id="PF00026">
    <property type="entry name" value="Asp"/>
    <property type="match status" value="2"/>
</dbReference>
<keyword evidence="3" id="KW-0812">Transmembrane</keyword>
<feature type="region of interest" description="Disordered" evidence="2">
    <location>
        <begin position="372"/>
        <end position="418"/>
    </location>
</feature>
<evidence type="ECO:0000256" key="4">
    <source>
        <dbReference type="SAM" id="SignalP"/>
    </source>
</evidence>
<dbReference type="OrthoDB" id="771136at2759"/>
<evidence type="ECO:0000256" key="3">
    <source>
        <dbReference type="SAM" id="Phobius"/>
    </source>
</evidence>